<dbReference type="EMBL" id="HG739557">
    <property type="protein sequence ID" value="CDP19416.1"/>
    <property type="molecule type" value="Genomic_DNA"/>
</dbReference>
<dbReference type="CDD" id="cd06222">
    <property type="entry name" value="RNase_H_like"/>
    <property type="match status" value="1"/>
</dbReference>
<protein>
    <submittedName>
        <fullName evidence="2">DH200=94 genomic scaffold, scaffold_473</fullName>
    </submittedName>
</protein>
<dbReference type="InterPro" id="IPR044730">
    <property type="entry name" value="RNase_H-like_dom_plant"/>
</dbReference>
<dbReference type="OMA" id="QICISKR"/>
<dbReference type="Pfam" id="PF13456">
    <property type="entry name" value="RVT_3"/>
    <property type="match status" value="1"/>
</dbReference>
<dbReference type="PANTHER" id="PTHR47723:SF19">
    <property type="entry name" value="POLYNUCLEOTIDYL TRANSFERASE, RIBONUCLEASE H-LIKE SUPERFAMILY PROTEIN"/>
    <property type="match status" value="1"/>
</dbReference>
<dbReference type="Gene3D" id="3.30.420.10">
    <property type="entry name" value="Ribonuclease H-like superfamily/Ribonuclease H"/>
    <property type="match status" value="1"/>
</dbReference>
<sequence>MEWVKLNTDASVVGSRASGGGLLRDHSGKLIFSFSKEFGDVQVLQAEASALSYGLQICISKRFRKVLVEVDSKVLVSLIHSSDMSNWPLCKVLLLL</sequence>
<dbReference type="InterPro" id="IPR012337">
    <property type="entry name" value="RNaseH-like_sf"/>
</dbReference>
<dbReference type="GO" id="GO:0003676">
    <property type="term" value="F:nucleic acid binding"/>
    <property type="evidence" value="ECO:0007669"/>
    <property type="project" value="InterPro"/>
</dbReference>
<evidence type="ECO:0000259" key="1">
    <source>
        <dbReference type="Pfam" id="PF13456"/>
    </source>
</evidence>
<dbReference type="InParanoid" id="A0A068VFB2"/>
<proteinExistence type="predicted"/>
<evidence type="ECO:0000313" key="2">
    <source>
        <dbReference type="EMBL" id="CDP19416.1"/>
    </source>
</evidence>
<keyword evidence="3" id="KW-1185">Reference proteome</keyword>
<dbReference type="SUPFAM" id="SSF53098">
    <property type="entry name" value="Ribonuclease H-like"/>
    <property type="match status" value="1"/>
</dbReference>
<dbReference type="PANTHER" id="PTHR47723">
    <property type="entry name" value="OS05G0353850 PROTEIN"/>
    <property type="match status" value="1"/>
</dbReference>
<dbReference type="InterPro" id="IPR002156">
    <property type="entry name" value="RNaseH_domain"/>
</dbReference>
<feature type="domain" description="RNase H type-1" evidence="1">
    <location>
        <begin position="7"/>
        <end position="84"/>
    </location>
</feature>
<organism evidence="2 3">
    <name type="scientific">Coffea canephora</name>
    <name type="common">Robusta coffee</name>
    <dbReference type="NCBI Taxonomy" id="49390"/>
    <lineage>
        <taxon>Eukaryota</taxon>
        <taxon>Viridiplantae</taxon>
        <taxon>Streptophyta</taxon>
        <taxon>Embryophyta</taxon>
        <taxon>Tracheophyta</taxon>
        <taxon>Spermatophyta</taxon>
        <taxon>Magnoliopsida</taxon>
        <taxon>eudicotyledons</taxon>
        <taxon>Gunneridae</taxon>
        <taxon>Pentapetalae</taxon>
        <taxon>asterids</taxon>
        <taxon>lamiids</taxon>
        <taxon>Gentianales</taxon>
        <taxon>Rubiaceae</taxon>
        <taxon>Ixoroideae</taxon>
        <taxon>Gardenieae complex</taxon>
        <taxon>Bertiereae - Coffeeae clade</taxon>
        <taxon>Coffeeae</taxon>
        <taxon>Coffea</taxon>
    </lineage>
</organism>
<gene>
    <name evidence="2" type="ORF">GSCOC_T00004420001</name>
</gene>
<dbReference type="InterPro" id="IPR036397">
    <property type="entry name" value="RNaseH_sf"/>
</dbReference>
<dbReference type="AlphaFoldDB" id="A0A068VFB2"/>
<name>A0A068VFB2_COFCA</name>
<dbReference type="Proteomes" id="UP000295252">
    <property type="component" value="Unassembled WGS sequence"/>
</dbReference>
<reference evidence="3" key="1">
    <citation type="journal article" date="2014" name="Science">
        <title>The coffee genome provides insight into the convergent evolution of caffeine biosynthesis.</title>
        <authorList>
            <person name="Denoeud F."/>
            <person name="Carretero-Paulet L."/>
            <person name="Dereeper A."/>
            <person name="Droc G."/>
            <person name="Guyot R."/>
            <person name="Pietrella M."/>
            <person name="Zheng C."/>
            <person name="Alberti A."/>
            <person name="Anthony F."/>
            <person name="Aprea G."/>
            <person name="Aury J.M."/>
            <person name="Bento P."/>
            <person name="Bernard M."/>
            <person name="Bocs S."/>
            <person name="Campa C."/>
            <person name="Cenci A."/>
            <person name="Combes M.C."/>
            <person name="Crouzillat D."/>
            <person name="Da Silva C."/>
            <person name="Daddiego L."/>
            <person name="De Bellis F."/>
            <person name="Dussert S."/>
            <person name="Garsmeur O."/>
            <person name="Gayraud T."/>
            <person name="Guignon V."/>
            <person name="Jahn K."/>
            <person name="Jamilloux V."/>
            <person name="Joet T."/>
            <person name="Labadie K."/>
            <person name="Lan T."/>
            <person name="Leclercq J."/>
            <person name="Lepelley M."/>
            <person name="Leroy T."/>
            <person name="Li L.T."/>
            <person name="Librado P."/>
            <person name="Lopez L."/>
            <person name="Munoz A."/>
            <person name="Noel B."/>
            <person name="Pallavicini A."/>
            <person name="Perrotta G."/>
            <person name="Poncet V."/>
            <person name="Pot D."/>
            <person name="Priyono X."/>
            <person name="Rigoreau M."/>
            <person name="Rouard M."/>
            <person name="Rozas J."/>
            <person name="Tranchant-Dubreuil C."/>
            <person name="VanBuren R."/>
            <person name="Zhang Q."/>
            <person name="Andrade A.C."/>
            <person name="Argout X."/>
            <person name="Bertrand B."/>
            <person name="de Kochko A."/>
            <person name="Graziosi G."/>
            <person name="Henry R.J."/>
            <person name="Jayarama X."/>
            <person name="Ming R."/>
            <person name="Nagai C."/>
            <person name="Rounsley S."/>
            <person name="Sankoff D."/>
            <person name="Giuliano G."/>
            <person name="Albert V.A."/>
            <person name="Wincker P."/>
            <person name="Lashermes P."/>
        </authorList>
    </citation>
    <scope>NUCLEOTIDE SEQUENCE [LARGE SCALE GENOMIC DNA]</scope>
    <source>
        <strain evidence="3">cv. DH200-94</strain>
    </source>
</reference>
<dbReference type="InterPro" id="IPR053151">
    <property type="entry name" value="RNase_H-like"/>
</dbReference>
<dbReference type="GO" id="GO:0004523">
    <property type="term" value="F:RNA-DNA hybrid ribonuclease activity"/>
    <property type="evidence" value="ECO:0007669"/>
    <property type="project" value="InterPro"/>
</dbReference>
<dbReference type="Gramene" id="CDP19416">
    <property type="protein sequence ID" value="CDP19416"/>
    <property type="gene ID" value="GSCOC_T00004420001"/>
</dbReference>
<dbReference type="PhylomeDB" id="A0A068VFB2"/>
<evidence type="ECO:0000313" key="3">
    <source>
        <dbReference type="Proteomes" id="UP000295252"/>
    </source>
</evidence>
<accession>A0A068VFB2</accession>